<dbReference type="Proteomes" id="UP000053958">
    <property type="component" value="Unassembled WGS sequence"/>
</dbReference>
<feature type="transmembrane region" description="Helical" evidence="7">
    <location>
        <begin position="119"/>
        <end position="144"/>
    </location>
</feature>
<comment type="subcellular location">
    <subcellularLocation>
        <location evidence="1">Membrane</location>
        <topology evidence="1">Multi-pass membrane protein</topology>
    </subcellularLocation>
</comment>
<dbReference type="GO" id="GO:0022857">
    <property type="term" value="F:transmembrane transporter activity"/>
    <property type="evidence" value="ECO:0007669"/>
    <property type="project" value="InterPro"/>
</dbReference>
<evidence type="ECO:0000256" key="3">
    <source>
        <dbReference type="ARBA" id="ARBA00022692"/>
    </source>
</evidence>
<dbReference type="RefSeq" id="XP_013326360.1">
    <property type="nucleotide sequence ID" value="XM_013470906.1"/>
</dbReference>
<reference evidence="9 10" key="1">
    <citation type="submission" date="2015-04" db="EMBL/GenBank/DDBJ databases">
        <authorList>
            <person name="Heijne W.H."/>
            <person name="Fedorova N.D."/>
            <person name="Nierman W.C."/>
            <person name="Vollebregt A.W."/>
            <person name="Zhao Z."/>
            <person name="Wu L."/>
            <person name="Kumar M."/>
            <person name="Stam H."/>
            <person name="van den Berg M.A."/>
            <person name="Pel H.J."/>
        </authorList>
    </citation>
    <scope>NUCLEOTIDE SEQUENCE [LARGE SCALE GENOMIC DNA]</scope>
    <source>
        <strain evidence="9 10">CBS 393.64</strain>
    </source>
</reference>
<feature type="transmembrane region" description="Helical" evidence="7">
    <location>
        <begin position="359"/>
        <end position="381"/>
    </location>
</feature>
<dbReference type="AlphaFoldDB" id="A0A0F4YQ54"/>
<sequence length="464" mass="51223">MASFFSPLSGQIYYPVMPLLVQNYHLTTALVNLSITTYMVLQGIAPSFMGTFSDASGRRPAYMLAFAIYTAANIGLALQDSFAALLVLRCLQSAGSSGTVAFGYGVIADVTTTGERGKFMGPMAAGVMVAPALGPVIGGLLAQFLGWRSVFWFLVIISGSYLVVYVVLVPETSRKIVGDGSVPPQEWWRMSLLQYWKARQQQQQQARRAVRESSNRQRKISFPNPLRSVAILAEKDGLVIITYVGLLMFANLVLMTSTPNIFPVLYGYNELQVGLCFLPLGISACIGAVLNGKILDFSYRRTARKLGVSIDRRRGDDLRNFPIEKARLQPVFFFLGLQLAAFLPYGWVLERRAPLAAPLILQFVMGLGIVASSNTLSTLLVDIFPDRPSTASAACNLVRCLLGAVGAAVVDYMLSGMGWGWCFFFVGMVMLVATGLLWVEMSYGMEWRRRRWERLEKRKQESST</sequence>
<evidence type="ECO:0000259" key="8">
    <source>
        <dbReference type="PROSITE" id="PS50850"/>
    </source>
</evidence>
<evidence type="ECO:0000313" key="10">
    <source>
        <dbReference type="Proteomes" id="UP000053958"/>
    </source>
</evidence>
<evidence type="ECO:0000256" key="1">
    <source>
        <dbReference type="ARBA" id="ARBA00004141"/>
    </source>
</evidence>
<feature type="transmembrane region" description="Helical" evidence="7">
    <location>
        <begin position="84"/>
        <end position="107"/>
    </location>
</feature>
<proteinExistence type="predicted"/>
<feature type="transmembrane region" description="Helical" evidence="7">
    <location>
        <begin position="328"/>
        <end position="347"/>
    </location>
</feature>
<comment type="caution">
    <text evidence="9">The sequence shown here is derived from an EMBL/GenBank/DDBJ whole genome shotgun (WGS) entry which is preliminary data.</text>
</comment>
<evidence type="ECO:0000256" key="7">
    <source>
        <dbReference type="SAM" id="Phobius"/>
    </source>
</evidence>
<keyword evidence="4 7" id="KW-1133">Transmembrane helix</keyword>
<protein>
    <recommendedName>
        <fullName evidence="8">Major facilitator superfamily (MFS) profile domain-containing protein</fullName>
    </recommendedName>
</protein>
<evidence type="ECO:0000256" key="2">
    <source>
        <dbReference type="ARBA" id="ARBA00022448"/>
    </source>
</evidence>
<keyword evidence="10" id="KW-1185">Reference proteome</keyword>
<keyword evidence="2" id="KW-0813">Transport</keyword>
<feature type="transmembrane region" description="Helical" evidence="7">
    <location>
        <begin position="24"/>
        <end position="41"/>
    </location>
</feature>
<dbReference type="STRING" id="1408163.A0A0F4YQ54"/>
<dbReference type="InterPro" id="IPR036259">
    <property type="entry name" value="MFS_trans_sf"/>
</dbReference>
<keyword evidence="3 7" id="KW-0812">Transmembrane</keyword>
<dbReference type="OrthoDB" id="2441642at2759"/>
<dbReference type="EMBL" id="LASV01000322">
    <property type="protein sequence ID" value="KKA19748.1"/>
    <property type="molecule type" value="Genomic_DNA"/>
</dbReference>
<feature type="transmembrane region" description="Helical" evidence="7">
    <location>
        <begin position="237"/>
        <end position="257"/>
    </location>
</feature>
<dbReference type="PROSITE" id="PS50850">
    <property type="entry name" value="MFS"/>
    <property type="match status" value="1"/>
</dbReference>
<dbReference type="Gene3D" id="1.20.1720.10">
    <property type="entry name" value="Multidrug resistance protein D"/>
    <property type="match status" value="1"/>
</dbReference>
<evidence type="ECO:0000256" key="5">
    <source>
        <dbReference type="ARBA" id="ARBA00023136"/>
    </source>
</evidence>
<dbReference type="InterPro" id="IPR020846">
    <property type="entry name" value="MFS_dom"/>
</dbReference>
<dbReference type="InterPro" id="IPR011701">
    <property type="entry name" value="MFS"/>
</dbReference>
<gene>
    <name evidence="9" type="ORF">T310_6260</name>
</gene>
<feature type="transmembrane region" description="Helical" evidence="7">
    <location>
        <begin position="277"/>
        <end position="295"/>
    </location>
</feature>
<keyword evidence="5 7" id="KW-0472">Membrane</keyword>
<feature type="transmembrane region" description="Helical" evidence="7">
    <location>
        <begin position="150"/>
        <end position="168"/>
    </location>
</feature>
<evidence type="ECO:0000256" key="4">
    <source>
        <dbReference type="ARBA" id="ARBA00022989"/>
    </source>
</evidence>
<dbReference type="Gene3D" id="1.20.1250.20">
    <property type="entry name" value="MFS general substrate transporter like domains"/>
    <property type="match status" value="1"/>
</dbReference>
<evidence type="ECO:0000313" key="9">
    <source>
        <dbReference type="EMBL" id="KKA19748.1"/>
    </source>
</evidence>
<evidence type="ECO:0000256" key="6">
    <source>
        <dbReference type="ARBA" id="ARBA00059659"/>
    </source>
</evidence>
<organism evidence="9 10">
    <name type="scientific">Rasamsonia emersonii (strain ATCC 16479 / CBS 393.64 / IMI 116815)</name>
    <dbReference type="NCBI Taxonomy" id="1408163"/>
    <lineage>
        <taxon>Eukaryota</taxon>
        <taxon>Fungi</taxon>
        <taxon>Dikarya</taxon>
        <taxon>Ascomycota</taxon>
        <taxon>Pezizomycotina</taxon>
        <taxon>Eurotiomycetes</taxon>
        <taxon>Eurotiomycetidae</taxon>
        <taxon>Eurotiales</taxon>
        <taxon>Trichocomaceae</taxon>
        <taxon>Rasamsonia</taxon>
    </lineage>
</organism>
<dbReference type="SUPFAM" id="SSF103473">
    <property type="entry name" value="MFS general substrate transporter"/>
    <property type="match status" value="1"/>
</dbReference>
<dbReference type="PANTHER" id="PTHR23502">
    <property type="entry name" value="MAJOR FACILITATOR SUPERFAMILY"/>
    <property type="match status" value="1"/>
</dbReference>
<name>A0A0F4YQ54_RASE3</name>
<dbReference type="PANTHER" id="PTHR23502:SF150">
    <property type="entry name" value="MAJOR FACILITATOR SUPERFAMILY (MFS) PROFILE DOMAIN-CONTAINING PROTEIN-RELATED"/>
    <property type="match status" value="1"/>
</dbReference>
<feature type="domain" description="Major facilitator superfamily (MFS) profile" evidence="8">
    <location>
        <begin position="1"/>
        <end position="445"/>
    </location>
</feature>
<feature type="transmembrane region" description="Helical" evidence="7">
    <location>
        <begin position="418"/>
        <end position="439"/>
    </location>
</feature>
<feature type="transmembrane region" description="Helical" evidence="7">
    <location>
        <begin position="393"/>
        <end position="412"/>
    </location>
</feature>
<comment type="function">
    <text evidence="6">MFS-type transporter; part of the gene cluster that mediates the biosynthesis of the antihypercholesterolemic agents phomoidrides which are dimeric anhydrides.</text>
</comment>
<feature type="transmembrane region" description="Helical" evidence="7">
    <location>
        <begin position="61"/>
        <end position="78"/>
    </location>
</feature>
<accession>A0A0F4YQ54</accession>
<dbReference type="GO" id="GO:0005886">
    <property type="term" value="C:plasma membrane"/>
    <property type="evidence" value="ECO:0007669"/>
    <property type="project" value="TreeGrafter"/>
</dbReference>
<dbReference type="Pfam" id="PF07690">
    <property type="entry name" value="MFS_1"/>
    <property type="match status" value="1"/>
</dbReference>
<dbReference type="GeneID" id="25318570"/>
<dbReference type="FunFam" id="1.20.1720.10:FF:000009">
    <property type="entry name" value="MFS multidrug transporter"/>
    <property type="match status" value="1"/>
</dbReference>